<dbReference type="GO" id="GO:0030010">
    <property type="term" value="P:establishment of cell polarity"/>
    <property type="evidence" value="ECO:0007669"/>
    <property type="project" value="TreeGrafter"/>
</dbReference>
<feature type="domain" description="Protein Zds1 C-terminal" evidence="2">
    <location>
        <begin position="453"/>
        <end position="505"/>
    </location>
</feature>
<gene>
    <name evidence="3" type="ORF">EC973_002305</name>
</gene>
<feature type="compositionally biased region" description="Basic and acidic residues" evidence="1">
    <location>
        <begin position="208"/>
        <end position="221"/>
    </location>
</feature>
<dbReference type="InterPro" id="IPR040206">
    <property type="entry name" value="Zds1/2"/>
</dbReference>
<evidence type="ECO:0000313" key="3">
    <source>
        <dbReference type="EMBL" id="KAF7723170.1"/>
    </source>
</evidence>
<dbReference type="InterPro" id="IPR013941">
    <property type="entry name" value="ZDS1_C"/>
</dbReference>
<dbReference type="EMBL" id="JABAYA010000161">
    <property type="protein sequence ID" value="KAF7723170.1"/>
    <property type="molecule type" value="Genomic_DNA"/>
</dbReference>
<dbReference type="Proteomes" id="UP000605846">
    <property type="component" value="Unassembled WGS sequence"/>
</dbReference>
<dbReference type="PANTHER" id="PTHR28089">
    <property type="entry name" value="PROTEIN ZDS1-RELATED"/>
    <property type="match status" value="1"/>
</dbReference>
<feature type="compositionally biased region" description="Polar residues" evidence="1">
    <location>
        <begin position="550"/>
        <end position="570"/>
    </location>
</feature>
<sequence length="598" mass="67659">MAITHMDNTLSIVTHKSDFLHTIDRHDKPNPYLNTLSSDQLQPSSQSSTTAPYEEAPNTLPEDTKEIAANTSTLIWVPADKHPQIAPSEFSEWIRTNGTDPLRRASKVRRKKSQLSVSHTSEDEKDDAESTDDEKLSIKSRRTSSRKRNDESLTIIREEDGDSQSHVLDGNIASNDDSPVVAPQQSRSLLRRSALSSRRGVRRTSINEAERKRRGDQDSKHTVSQHTIEEVEDVENTELPTATPAGGVRLYDRPVSISEWIDLGSASFSSDDSQQGILSRVHDAETLLFPQILEDCTKEKEEEEKQPTLKIEKQIEPSEISPELVPEKTLPTEESSADRPSLNQSGTGLTPIKHSKKEKKLSWLVGLLHEKKARSSLRRVDDERANKATKSVNEKKSNLSHVDCASSSVDSPRKPSLLLLFTRSLSMKSLSPKCISRTTERESVAKKRTSRLDIPPQYINTYRLPIHIERAIYRLSHMKLSSPRRPLHHQVLISNFMFWYLSIDHTQSQAPMEDVPSEPETKKSAMSRIFFSARKRRDDGVPRNNAPRFPNNSSNATGATSLRKSLNAANLKQHRRQVQFESDDDDDDDNVPLKYYKK</sequence>
<proteinExistence type="predicted"/>
<dbReference type="SMART" id="SM01327">
    <property type="entry name" value="Zds_C"/>
    <property type="match status" value="1"/>
</dbReference>
<dbReference type="PANTHER" id="PTHR28089:SF1">
    <property type="entry name" value="PROTEIN ZDS1-RELATED"/>
    <property type="match status" value="1"/>
</dbReference>
<keyword evidence="4" id="KW-1185">Reference proteome</keyword>
<feature type="region of interest" description="Disordered" evidence="1">
    <location>
        <begin position="104"/>
        <end position="248"/>
    </location>
</feature>
<feature type="region of interest" description="Disordered" evidence="1">
    <location>
        <begin position="299"/>
        <end position="352"/>
    </location>
</feature>
<name>A0A8H7ERB4_9FUNG</name>
<feature type="region of interest" description="Disordered" evidence="1">
    <location>
        <begin position="532"/>
        <end position="598"/>
    </location>
</feature>
<evidence type="ECO:0000259" key="2">
    <source>
        <dbReference type="SMART" id="SM01327"/>
    </source>
</evidence>
<dbReference type="GO" id="GO:0010971">
    <property type="term" value="P:positive regulation of G2/M transition of mitotic cell cycle"/>
    <property type="evidence" value="ECO:0007669"/>
    <property type="project" value="TreeGrafter"/>
</dbReference>
<feature type="compositionally biased region" description="Basic and acidic residues" evidence="1">
    <location>
        <begin position="299"/>
        <end position="316"/>
    </location>
</feature>
<feature type="compositionally biased region" description="Acidic residues" evidence="1">
    <location>
        <begin position="123"/>
        <end position="132"/>
    </location>
</feature>
<dbReference type="GO" id="GO:0005737">
    <property type="term" value="C:cytoplasm"/>
    <property type="evidence" value="ECO:0007669"/>
    <property type="project" value="TreeGrafter"/>
</dbReference>
<dbReference type="Pfam" id="PF08632">
    <property type="entry name" value="Zds_C"/>
    <property type="match status" value="1"/>
</dbReference>
<evidence type="ECO:0000313" key="4">
    <source>
        <dbReference type="Proteomes" id="UP000605846"/>
    </source>
</evidence>
<evidence type="ECO:0000256" key="1">
    <source>
        <dbReference type="SAM" id="MobiDB-lite"/>
    </source>
</evidence>
<protein>
    <recommendedName>
        <fullName evidence="2">Protein Zds1 C-terminal domain-containing protein</fullName>
    </recommendedName>
</protein>
<feature type="compositionally biased region" description="Basic residues" evidence="1">
    <location>
        <begin position="104"/>
        <end position="113"/>
    </location>
</feature>
<feature type="compositionally biased region" description="Acidic residues" evidence="1">
    <location>
        <begin position="581"/>
        <end position="590"/>
    </location>
</feature>
<reference evidence="3" key="1">
    <citation type="submission" date="2020-01" db="EMBL/GenBank/DDBJ databases">
        <title>Genome Sequencing of Three Apophysomyces-Like Fungal Strains Confirms a Novel Fungal Genus in the Mucoromycota with divergent Burkholderia-like Endosymbiotic Bacteria.</title>
        <authorList>
            <person name="Stajich J.E."/>
            <person name="Macias A.M."/>
            <person name="Carter-House D."/>
            <person name="Lovett B."/>
            <person name="Kasson L.R."/>
            <person name="Berry K."/>
            <person name="Grigoriev I."/>
            <person name="Chang Y."/>
            <person name="Spatafora J."/>
            <person name="Kasson M.T."/>
        </authorList>
    </citation>
    <scope>NUCLEOTIDE SEQUENCE</scope>
    <source>
        <strain evidence="3">NRRL A-21654</strain>
    </source>
</reference>
<comment type="caution">
    <text evidence="3">The sequence shown here is derived from an EMBL/GenBank/DDBJ whole genome shotgun (WGS) entry which is preliminary data.</text>
</comment>
<feature type="compositionally biased region" description="Low complexity" evidence="1">
    <location>
        <begin position="35"/>
        <end position="50"/>
    </location>
</feature>
<dbReference type="AlphaFoldDB" id="A0A8H7ERB4"/>
<feature type="compositionally biased region" description="Low complexity" evidence="1">
    <location>
        <begin position="186"/>
        <end position="198"/>
    </location>
</feature>
<feature type="region of interest" description="Disordered" evidence="1">
    <location>
        <begin position="30"/>
        <end position="62"/>
    </location>
</feature>
<organism evidence="3 4">
    <name type="scientific">Apophysomyces ossiformis</name>
    <dbReference type="NCBI Taxonomy" id="679940"/>
    <lineage>
        <taxon>Eukaryota</taxon>
        <taxon>Fungi</taxon>
        <taxon>Fungi incertae sedis</taxon>
        <taxon>Mucoromycota</taxon>
        <taxon>Mucoromycotina</taxon>
        <taxon>Mucoromycetes</taxon>
        <taxon>Mucorales</taxon>
        <taxon>Mucorineae</taxon>
        <taxon>Mucoraceae</taxon>
        <taxon>Apophysomyces</taxon>
    </lineage>
</organism>
<accession>A0A8H7ERB4</accession>
<dbReference type="OrthoDB" id="5589766at2759"/>